<accession>A0ACC0NT85</accession>
<reference evidence="1" key="1">
    <citation type="submission" date="2022-02" db="EMBL/GenBank/DDBJ databases">
        <title>Plant Genome Project.</title>
        <authorList>
            <person name="Zhang R.-G."/>
        </authorList>
    </citation>
    <scope>NUCLEOTIDE SEQUENCE</scope>
    <source>
        <strain evidence="1">AT1</strain>
    </source>
</reference>
<keyword evidence="2" id="KW-1185">Reference proteome</keyword>
<dbReference type="EMBL" id="CM046392">
    <property type="protein sequence ID" value="KAI8556084.1"/>
    <property type="molecule type" value="Genomic_DNA"/>
</dbReference>
<comment type="caution">
    <text evidence="1">The sequence shown here is derived from an EMBL/GenBank/DDBJ whole genome shotgun (WGS) entry which is preliminary data.</text>
</comment>
<organism evidence="1 2">
    <name type="scientific">Rhododendron molle</name>
    <name type="common">Chinese azalea</name>
    <name type="synonym">Azalea mollis</name>
    <dbReference type="NCBI Taxonomy" id="49168"/>
    <lineage>
        <taxon>Eukaryota</taxon>
        <taxon>Viridiplantae</taxon>
        <taxon>Streptophyta</taxon>
        <taxon>Embryophyta</taxon>
        <taxon>Tracheophyta</taxon>
        <taxon>Spermatophyta</taxon>
        <taxon>Magnoliopsida</taxon>
        <taxon>eudicotyledons</taxon>
        <taxon>Gunneridae</taxon>
        <taxon>Pentapetalae</taxon>
        <taxon>asterids</taxon>
        <taxon>Ericales</taxon>
        <taxon>Ericaceae</taxon>
        <taxon>Ericoideae</taxon>
        <taxon>Rhodoreae</taxon>
        <taxon>Rhododendron</taxon>
    </lineage>
</organism>
<sequence>MDKSSALDYINQMFPTEASLSCVEPLMQKIHGEIRRVDAGILAAVRQQSNSGTKAKEDLAAATHAVEELMYKIREIKSKAEQSETVVQEICRDIKKLDFAKKHITTTITALHRLTMLVSAVEQLQVMASKRQYKEAAAQLEAVNQLCSHFEAYKDIPKITELREKFKNIRQILKSHVFSDFSSLGTGKETEESNLLQQLADACLVVDALEPSVREELVKNFCSRELTSYRQIFEGAELAKLDKTERRYAWIKRRLRTNEEIWKIFPPSWHVPYLLCIQFCKLTRTQIVEILDNLKEKPDVGTLLLALQRTLEFEEELADKFGAGTRSKEAGNDFEDTGETNNQAISDIRKKYEKKLAAHQGSESKMAILFPASILIMPYNFLLLGKRWTKRFIGTRSWGFQLIKLAAENYLSALMWQFNFRGIISSCFEPHMAVYVELEEKTLMENLEKLVQEETWDIEEGTQTNILSSSMQVFLIIRRSLKRCSALTKNQTLLNLFKVFQRVLKAYATKLFTRLPKGGTGIVAAATGMDGQIKTSDRDERLICYIINTAEYCHKTDEFSAVITKALVTLVHGLETKFDAEMAAMTRIPWATLESVGDQSAYINSINTILTSSIPVLGRLLSPIYFQFFLDKLASSLGPRFYLNIFKCKQISETGAQQPYLKGICLHEYQDVVGHSGYKDHSSGYSPPWKTGEFILVNNMNSLTSGASNYSKFVSREMSKAEALLKVILSPIDSVADTYRALLPEGTPSEFQRILELKGLKRADQQSILDDFDKRGPEISQPPPAPPVLLAVPTAPPAPTIANPSSAGVIASREDVLTRAAALGRGAATTGFKRFLALTEAAKDRKDGPFRKLFNP</sequence>
<gene>
    <name evidence="1" type="ORF">RHMOL_Rhmol05G0224700</name>
</gene>
<proteinExistence type="predicted"/>
<dbReference type="Proteomes" id="UP001062846">
    <property type="component" value="Chromosome 5"/>
</dbReference>
<protein>
    <submittedName>
        <fullName evidence="1">Uncharacterized protein</fullName>
    </submittedName>
</protein>
<name>A0ACC0NT85_RHOML</name>
<evidence type="ECO:0000313" key="2">
    <source>
        <dbReference type="Proteomes" id="UP001062846"/>
    </source>
</evidence>
<evidence type="ECO:0000313" key="1">
    <source>
        <dbReference type="EMBL" id="KAI8556084.1"/>
    </source>
</evidence>